<feature type="domain" description="HAMP" evidence="14">
    <location>
        <begin position="207"/>
        <end position="259"/>
    </location>
</feature>
<evidence type="ECO:0000256" key="11">
    <source>
        <dbReference type="ARBA" id="ARBA00023136"/>
    </source>
</evidence>
<evidence type="ECO:0000259" key="13">
    <source>
        <dbReference type="PROSITE" id="PS50109"/>
    </source>
</evidence>
<dbReference type="STRING" id="1298598.JCM21714_227"/>
<comment type="caution">
    <text evidence="15">The sequence shown here is derived from an EMBL/GenBank/DDBJ whole genome shotgun (WGS) entry which is preliminary data.</text>
</comment>
<dbReference type="GO" id="GO:0000155">
    <property type="term" value="F:phosphorelay sensor kinase activity"/>
    <property type="evidence" value="ECO:0007669"/>
    <property type="project" value="InterPro"/>
</dbReference>
<dbReference type="InterPro" id="IPR036097">
    <property type="entry name" value="HisK_dim/P_sf"/>
</dbReference>
<protein>
    <recommendedName>
        <fullName evidence="3">histidine kinase</fullName>
        <ecNumber evidence="3">2.7.13.3</ecNumber>
    </recommendedName>
</protein>
<comment type="catalytic activity">
    <reaction evidence="1">
        <text>ATP + protein L-histidine = ADP + protein N-phospho-L-histidine.</text>
        <dbReference type="EC" id="2.7.13.3"/>
    </reaction>
</comment>
<dbReference type="Pfam" id="PF02518">
    <property type="entry name" value="HATPase_c"/>
    <property type="match status" value="1"/>
</dbReference>
<feature type="domain" description="Histidine kinase" evidence="13">
    <location>
        <begin position="395"/>
        <end position="599"/>
    </location>
</feature>
<keyword evidence="5" id="KW-0597">Phosphoprotein</keyword>
<comment type="subcellular location">
    <subcellularLocation>
        <location evidence="2">Cell membrane</location>
        <topology evidence="2">Multi-pass membrane protein</topology>
    </subcellularLocation>
</comment>
<dbReference type="Gene3D" id="3.30.450.20">
    <property type="entry name" value="PAS domain"/>
    <property type="match status" value="1"/>
</dbReference>
<evidence type="ECO:0000256" key="6">
    <source>
        <dbReference type="ARBA" id="ARBA00022679"/>
    </source>
</evidence>
<dbReference type="AlphaFoldDB" id="W4VDJ2"/>
<evidence type="ECO:0000256" key="5">
    <source>
        <dbReference type="ARBA" id="ARBA00022553"/>
    </source>
</evidence>
<keyword evidence="10" id="KW-0902">Two-component regulatory system</keyword>
<keyword evidence="12" id="KW-0812">Transmembrane</keyword>
<keyword evidence="9" id="KW-0067">ATP-binding</keyword>
<dbReference type="PROSITE" id="PS50885">
    <property type="entry name" value="HAMP"/>
    <property type="match status" value="1"/>
</dbReference>
<evidence type="ECO:0000256" key="7">
    <source>
        <dbReference type="ARBA" id="ARBA00022741"/>
    </source>
</evidence>
<dbReference type="Gene3D" id="3.30.565.10">
    <property type="entry name" value="Histidine kinase-like ATPase, C-terminal domain"/>
    <property type="match status" value="1"/>
</dbReference>
<dbReference type="InterPro" id="IPR004358">
    <property type="entry name" value="Sig_transdc_His_kin-like_C"/>
</dbReference>
<sequence>MLSFFNKFSLRNKILSMLLFVMIIFSGFSLLLIQSIDDVNTVTHSIKRDNIPALVWYSQWEKELKIKKQLVIKQVEINFENDFQSDFNNYDTVHNTAVLQKEVHIPEELKSIQNQIMALDFTIRNKVFGLLEYQEKDAAKNVIETEYLPKLETLTETIVTKRNAEFNALQNNTGSYPKIIEQSLYFLLIITVAGFFISMCFSFKMSRNITKPIETMIEKVNKIANGNYGETISSSTQLEFQSLANSINQMSISLQQSFQQIIFDKRKHEQTLNSLPVGIITYDMKAKKYLANSYARDLLDLNQELINDNDIIEKQKQFPFLQKLLSDQSFQNSKFKLTIKEKQYDLLVSQSILKDHSKITTGKILYFIDITESAKLENRMIQSEKLALVGEMAASSAHEIRNPLTVIHGFLTLLKESLTKQEIQKYNIELMMKEIERLYSIVEQMLLMSNHQKPEKVVIKLSNLLEDLLPLMNNTLEAKNIKIKTNLTEQYLFADQKQIKQVFLNLIRNSKDAIEQNGEITIVSEVEGEKYIIYFSDTGSGIPSSIKQTLFEPFSTSKSNGTGLGLNVVCRIIKNHQGKIILYSSDQSGTTFKIVLPLN</sequence>
<dbReference type="Gene3D" id="6.10.340.10">
    <property type="match status" value="1"/>
</dbReference>
<dbReference type="EMBL" id="BAVS01000001">
    <property type="protein sequence ID" value="GAE91282.1"/>
    <property type="molecule type" value="Genomic_DNA"/>
</dbReference>
<gene>
    <name evidence="15" type="ORF">JCM21714_227</name>
</gene>
<dbReference type="EC" id="2.7.13.3" evidence="3"/>
<evidence type="ECO:0000313" key="15">
    <source>
        <dbReference type="EMBL" id="GAE91282.1"/>
    </source>
</evidence>
<dbReference type="PRINTS" id="PR00344">
    <property type="entry name" value="BCTRLSENSOR"/>
</dbReference>
<dbReference type="InterPro" id="IPR005467">
    <property type="entry name" value="His_kinase_dom"/>
</dbReference>
<keyword evidence="11 12" id="KW-0472">Membrane</keyword>
<evidence type="ECO:0000256" key="1">
    <source>
        <dbReference type="ARBA" id="ARBA00000085"/>
    </source>
</evidence>
<dbReference type="GO" id="GO:0005886">
    <property type="term" value="C:plasma membrane"/>
    <property type="evidence" value="ECO:0007669"/>
    <property type="project" value="UniProtKB-SubCell"/>
</dbReference>
<dbReference type="SUPFAM" id="SSF55874">
    <property type="entry name" value="ATPase domain of HSP90 chaperone/DNA topoisomerase II/histidine kinase"/>
    <property type="match status" value="1"/>
</dbReference>
<dbReference type="Proteomes" id="UP000019102">
    <property type="component" value="Unassembled WGS sequence"/>
</dbReference>
<evidence type="ECO:0000256" key="10">
    <source>
        <dbReference type="ARBA" id="ARBA00023012"/>
    </source>
</evidence>
<keyword evidence="6" id="KW-0808">Transferase</keyword>
<keyword evidence="12" id="KW-1133">Transmembrane helix</keyword>
<name>W4VDJ2_9BACI</name>
<evidence type="ECO:0000313" key="16">
    <source>
        <dbReference type="Proteomes" id="UP000019102"/>
    </source>
</evidence>
<dbReference type="SMART" id="SM00304">
    <property type="entry name" value="HAMP"/>
    <property type="match status" value="1"/>
</dbReference>
<keyword evidence="8" id="KW-0418">Kinase</keyword>
<dbReference type="InterPro" id="IPR036890">
    <property type="entry name" value="HATPase_C_sf"/>
</dbReference>
<accession>W4VDJ2</accession>
<proteinExistence type="predicted"/>
<dbReference type="Pfam" id="PF00512">
    <property type="entry name" value="HisKA"/>
    <property type="match status" value="1"/>
</dbReference>
<dbReference type="InterPro" id="IPR003594">
    <property type="entry name" value="HATPase_dom"/>
</dbReference>
<dbReference type="RefSeq" id="WP_035720975.1">
    <property type="nucleotide sequence ID" value="NZ_BAVS01000001.1"/>
</dbReference>
<organism evidence="15 16">
    <name type="scientific">Gracilibacillus boraciitolerans JCM 21714</name>
    <dbReference type="NCBI Taxonomy" id="1298598"/>
    <lineage>
        <taxon>Bacteria</taxon>
        <taxon>Bacillati</taxon>
        <taxon>Bacillota</taxon>
        <taxon>Bacilli</taxon>
        <taxon>Bacillales</taxon>
        <taxon>Bacillaceae</taxon>
        <taxon>Gracilibacillus</taxon>
    </lineage>
</organism>
<dbReference type="CDD" id="cd00082">
    <property type="entry name" value="HisKA"/>
    <property type="match status" value="1"/>
</dbReference>
<keyword evidence="7" id="KW-0547">Nucleotide-binding</keyword>
<dbReference type="PROSITE" id="PS50109">
    <property type="entry name" value="HIS_KIN"/>
    <property type="match status" value="1"/>
</dbReference>
<dbReference type="SUPFAM" id="SSF47384">
    <property type="entry name" value="Homodimeric domain of signal transducing histidine kinase"/>
    <property type="match status" value="1"/>
</dbReference>
<dbReference type="PANTHER" id="PTHR43065:SF10">
    <property type="entry name" value="PEROXIDE STRESS-ACTIVATED HISTIDINE KINASE MAK3"/>
    <property type="match status" value="1"/>
</dbReference>
<dbReference type="eggNOG" id="COG5000">
    <property type="taxonomic scope" value="Bacteria"/>
</dbReference>
<reference evidence="15 16" key="1">
    <citation type="journal article" date="2014" name="Genome Announc.">
        <title>Draft Genome Sequence of the Boron-Tolerant and Moderately Halotolerant Bacterium Gracilibacillus boraciitolerans JCM 21714T.</title>
        <authorList>
            <person name="Ahmed I."/>
            <person name="Oshima K."/>
            <person name="Suda W."/>
            <person name="Kitamura K."/>
            <person name="Iida T."/>
            <person name="Ohmori Y."/>
            <person name="Fujiwara T."/>
            <person name="Hattori M."/>
            <person name="Ohkuma M."/>
        </authorList>
    </citation>
    <scope>NUCLEOTIDE SEQUENCE [LARGE SCALE GENOMIC DNA]</scope>
    <source>
        <strain evidence="15 16">JCM 21714</strain>
    </source>
</reference>
<dbReference type="SMART" id="SM00387">
    <property type="entry name" value="HATPase_c"/>
    <property type="match status" value="1"/>
</dbReference>
<feature type="transmembrane region" description="Helical" evidence="12">
    <location>
        <begin position="12"/>
        <end position="33"/>
    </location>
</feature>
<dbReference type="InterPro" id="IPR003660">
    <property type="entry name" value="HAMP_dom"/>
</dbReference>
<evidence type="ECO:0000256" key="9">
    <source>
        <dbReference type="ARBA" id="ARBA00022840"/>
    </source>
</evidence>
<keyword evidence="4" id="KW-1003">Cell membrane</keyword>
<dbReference type="SUPFAM" id="SSF158472">
    <property type="entry name" value="HAMP domain-like"/>
    <property type="match status" value="1"/>
</dbReference>
<evidence type="ECO:0000259" key="14">
    <source>
        <dbReference type="PROSITE" id="PS50885"/>
    </source>
</evidence>
<evidence type="ECO:0000256" key="12">
    <source>
        <dbReference type="SAM" id="Phobius"/>
    </source>
</evidence>
<dbReference type="OrthoDB" id="9815750at2"/>
<dbReference type="InterPro" id="IPR003661">
    <property type="entry name" value="HisK_dim/P_dom"/>
</dbReference>
<evidence type="ECO:0000256" key="2">
    <source>
        <dbReference type="ARBA" id="ARBA00004651"/>
    </source>
</evidence>
<dbReference type="Pfam" id="PF00672">
    <property type="entry name" value="HAMP"/>
    <property type="match status" value="1"/>
</dbReference>
<feature type="transmembrane region" description="Helical" evidence="12">
    <location>
        <begin position="184"/>
        <end position="203"/>
    </location>
</feature>
<dbReference type="Gene3D" id="1.10.287.130">
    <property type="match status" value="1"/>
</dbReference>
<dbReference type="CDD" id="cd06225">
    <property type="entry name" value="HAMP"/>
    <property type="match status" value="1"/>
</dbReference>
<dbReference type="PANTHER" id="PTHR43065">
    <property type="entry name" value="SENSOR HISTIDINE KINASE"/>
    <property type="match status" value="1"/>
</dbReference>
<keyword evidence="16" id="KW-1185">Reference proteome</keyword>
<dbReference type="SMART" id="SM00388">
    <property type="entry name" value="HisKA"/>
    <property type="match status" value="1"/>
</dbReference>
<evidence type="ECO:0000256" key="8">
    <source>
        <dbReference type="ARBA" id="ARBA00022777"/>
    </source>
</evidence>
<dbReference type="GO" id="GO:0005524">
    <property type="term" value="F:ATP binding"/>
    <property type="evidence" value="ECO:0007669"/>
    <property type="project" value="UniProtKB-KW"/>
</dbReference>
<evidence type="ECO:0000256" key="3">
    <source>
        <dbReference type="ARBA" id="ARBA00012438"/>
    </source>
</evidence>
<evidence type="ECO:0000256" key="4">
    <source>
        <dbReference type="ARBA" id="ARBA00022475"/>
    </source>
</evidence>